<keyword evidence="3" id="KW-1185">Reference proteome</keyword>
<evidence type="ECO:0000313" key="2">
    <source>
        <dbReference type="EMBL" id="MEX6430213.1"/>
    </source>
</evidence>
<dbReference type="InterPro" id="IPR013762">
    <property type="entry name" value="Integrase-like_cat_sf"/>
</dbReference>
<sequence length="156" mass="16869">MLAIGAGAGLASEDIVRLKTDDVTIDSLGILLQVTGRRTRLVPVLAAWEQPIIDATVANGPGLPLFGAQRTSFNNNAISALVGRSSGSRIKPSLQRLRITWILHHLAIGTPVSHLMRAAGIESLAAFDRYLRYLPDPDENEFRIALRGTHHTGDKS</sequence>
<dbReference type="Proteomes" id="UP001560267">
    <property type="component" value="Unassembled WGS sequence"/>
</dbReference>
<dbReference type="EMBL" id="JBFSHR010000041">
    <property type="protein sequence ID" value="MEX6430213.1"/>
    <property type="molecule type" value="Genomic_DNA"/>
</dbReference>
<keyword evidence="1" id="KW-0233">DNA recombination</keyword>
<name>A0ABV3Y6S8_9ACTN</name>
<accession>A0ABV3Y6S8</accession>
<comment type="caution">
    <text evidence="2">The sequence shown here is derived from an EMBL/GenBank/DDBJ whole genome shotgun (WGS) entry which is preliminary data.</text>
</comment>
<organism evidence="2 3">
    <name type="scientific">Ferrimicrobium acidiphilum</name>
    <dbReference type="NCBI Taxonomy" id="121039"/>
    <lineage>
        <taxon>Bacteria</taxon>
        <taxon>Bacillati</taxon>
        <taxon>Actinomycetota</taxon>
        <taxon>Acidimicrobiia</taxon>
        <taxon>Acidimicrobiales</taxon>
        <taxon>Acidimicrobiaceae</taxon>
        <taxon>Ferrimicrobium</taxon>
    </lineage>
</organism>
<dbReference type="Gene3D" id="1.10.443.10">
    <property type="entry name" value="Intergrase catalytic core"/>
    <property type="match status" value="1"/>
</dbReference>
<protein>
    <recommendedName>
        <fullName evidence="4">Phage integrase family protein</fullName>
    </recommendedName>
</protein>
<dbReference type="SUPFAM" id="SSF56349">
    <property type="entry name" value="DNA breaking-rejoining enzymes"/>
    <property type="match status" value="1"/>
</dbReference>
<proteinExistence type="predicted"/>
<dbReference type="RefSeq" id="WP_298447480.1">
    <property type="nucleotide sequence ID" value="NZ_JBFSHR010000041.1"/>
</dbReference>
<evidence type="ECO:0008006" key="4">
    <source>
        <dbReference type="Google" id="ProtNLM"/>
    </source>
</evidence>
<reference evidence="2 3" key="1">
    <citation type="submission" date="2024-07" db="EMBL/GenBank/DDBJ databases">
        <title>Draft Genome Sequence of Ferrimicrobium acidiphilum Strain YE2023, Isolated from a Pulp of Bioleach Reactor.</title>
        <authorList>
            <person name="Elkina Y.A."/>
            <person name="Bulaeva A.G."/>
            <person name="Beletsky A.V."/>
            <person name="Mardanov A.V."/>
        </authorList>
    </citation>
    <scope>NUCLEOTIDE SEQUENCE [LARGE SCALE GENOMIC DNA]</scope>
    <source>
        <strain evidence="2 3">YE2023</strain>
    </source>
</reference>
<gene>
    <name evidence="2" type="ORF">AB6A68_10270</name>
</gene>
<dbReference type="InterPro" id="IPR011010">
    <property type="entry name" value="DNA_brk_join_enz"/>
</dbReference>
<evidence type="ECO:0000256" key="1">
    <source>
        <dbReference type="ARBA" id="ARBA00023172"/>
    </source>
</evidence>
<evidence type="ECO:0000313" key="3">
    <source>
        <dbReference type="Proteomes" id="UP001560267"/>
    </source>
</evidence>